<dbReference type="Proteomes" id="UP000596099">
    <property type="component" value="Plasmid pHB5018c"/>
</dbReference>
<dbReference type="CDD" id="cd01066">
    <property type="entry name" value="APP_MetAP"/>
    <property type="match status" value="1"/>
</dbReference>
<proteinExistence type="predicted"/>
<dbReference type="InterPro" id="IPR000994">
    <property type="entry name" value="Pept_M24"/>
</dbReference>
<evidence type="ECO:0000259" key="1">
    <source>
        <dbReference type="Pfam" id="PF00557"/>
    </source>
</evidence>
<organism evidence="2 3">
    <name type="scientific">Thermus thermophilus</name>
    <dbReference type="NCBI Taxonomy" id="274"/>
    <lineage>
        <taxon>Bacteria</taxon>
        <taxon>Thermotogati</taxon>
        <taxon>Deinococcota</taxon>
        <taxon>Deinococci</taxon>
        <taxon>Thermales</taxon>
        <taxon>Thermaceae</taxon>
        <taxon>Thermus</taxon>
    </lineage>
</organism>
<dbReference type="InterPro" id="IPR050659">
    <property type="entry name" value="Peptidase_M24B"/>
</dbReference>
<dbReference type="PANTHER" id="PTHR46112:SF2">
    <property type="entry name" value="XAA-PRO AMINOPEPTIDASE P-RELATED"/>
    <property type="match status" value="1"/>
</dbReference>
<feature type="domain" description="Peptidase M24" evidence="1">
    <location>
        <begin position="117"/>
        <end position="303"/>
    </location>
</feature>
<geneLocation type="plasmid" evidence="2 3">
    <name>pHB5018c</name>
</geneLocation>
<accession>A0A7R7YJP3</accession>
<dbReference type="RefSeq" id="WP_201351518.1">
    <property type="nucleotide sequence ID" value="NZ_AP024272.1"/>
</dbReference>
<dbReference type="InterPro" id="IPR036005">
    <property type="entry name" value="Creatinase/aminopeptidase-like"/>
</dbReference>
<evidence type="ECO:0000313" key="3">
    <source>
        <dbReference type="Proteomes" id="UP000596099"/>
    </source>
</evidence>
<dbReference type="AlphaFoldDB" id="A0A7R7YJP3"/>
<protein>
    <submittedName>
        <fullName evidence="2">Peptidase M24</fullName>
    </submittedName>
</protein>
<reference evidence="3" key="1">
    <citation type="submission" date="2021-01" db="EMBL/GenBank/DDBJ databases">
        <title>Complete Genome Sequence of Thermus thermophilus Strain HB5018, Isolated from Mine Onsen Hot Spring.</title>
        <authorList>
            <person name="Miyazaki K."/>
            <person name="Moriya T."/>
            <person name="Nemoto N."/>
            <person name="Oshima T."/>
            <person name="Yura K."/>
            <person name="Bessho Y."/>
        </authorList>
    </citation>
    <scope>NUCLEOTIDE SEQUENCE [LARGE SCALE GENOMIC DNA]</scope>
    <source>
        <strain evidence="3">HB5018</strain>
        <plasmid evidence="3">pHB5018c</plasmid>
    </source>
</reference>
<evidence type="ECO:0000313" key="2">
    <source>
        <dbReference type="EMBL" id="BCP67583.1"/>
    </source>
</evidence>
<dbReference type="PANTHER" id="PTHR46112">
    <property type="entry name" value="AMINOPEPTIDASE"/>
    <property type="match status" value="1"/>
</dbReference>
<dbReference type="EMBL" id="AP024272">
    <property type="protein sequence ID" value="BCP67583.1"/>
    <property type="molecule type" value="Genomic_DNA"/>
</dbReference>
<dbReference type="Pfam" id="PF00557">
    <property type="entry name" value="Peptidase_M24"/>
    <property type="match status" value="1"/>
</dbReference>
<sequence>MNLEALKRLRRFMEERGFPHFYVARPENFAWLVGGENTLGMGESVAYLEVGEEVVLHTSAIEHPRMVEEEAFGLPVRVHPWYAFPPPPSPNDLEHDLTPLRLVLSREAREAFFRLGREAAMAVGEVVRSARPEWTEYALAGALAEALWGRGLRPLLLLVAGEERLFRYRHPLPKGKPLGRAFMAVVCAGRGGLVANLTRMASFGHGEVEARYRKVLEVEAAALSASRPGATLGEVFAGLQEAYARVGFPGAWEEHHQGGVGGYRSREVVATPGHPLVLEAGMALAWNPSLSGAKVEDTFLLTEGGLLNLTEDPFWPAVEVEGRRRPDLWRGGGEPCVSAW</sequence>
<name>A0A7R7YJP3_THETH</name>
<gene>
    <name evidence="2" type="ORF">TthHB5018_c25170</name>
</gene>
<dbReference type="Gene3D" id="3.90.230.10">
    <property type="entry name" value="Creatinase/methionine aminopeptidase superfamily"/>
    <property type="match status" value="1"/>
</dbReference>
<dbReference type="SUPFAM" id="SSF55920">
    <property type="entry name" value="Creatinase/aminopeptidase"/>
    <property type="match status" value="1"/>
</dbReference>
<keyword evidence="2" id="KW-0614">Plasmid</keyword>